<accession>A0A6B1D1C4</accession>
<feature type="transmembrane region" description="Helical" evidence="7">
    <location>
        <begin position="262"/>
        <end position="284"/>
    </location>
</feature>
<evidence type="ECO:0000256" key="4">
    <source>
        <dbReference type="ARBA" id="ARBA00022692"/>
    </source>
</evidence>
<dbReference type="InterPro" id="IPR035906">
    <property type="entry name" value="MetI-like_sf"/>
</dbReference>
<dbReference type="PROSITE" id="PS50928">
    <property type="entry name" value="ABC_TM1"/>
    <property type="match status" value="1"/>
</dbReference>
<dbReference type="GO" id="GO:0055085">
    <property type="term" value="P:transmembrane transport"/>
    <property type="evidence" value="ECO:0007669"/>
    <property type="project" value="InterPro"/>
</dbReference>
<dbReference type="InterPro" id="IPR000515">
    <property type="entry name" value="MetI-like"/>
</dbReference>
<feature type="transmembrane region" description="Helical" evidence="7">
    <location>
        <begin position="104"/>
        <end position="125"/>
    </location>
</feature>
<comment type="caution">
    <text evidence="9">The sequence shown here is derived from an EMBL/GenBank/DDBJ whole genome shotgun (WGS) entry which is preliminary data.</text>
</comment>
<dbReference type="EMBL" id="VXMH01000002">
    <property type="protein sequence ID" value="MYC93384.1"/>
    <property type="molecule type" value="Genomic_DNA"/>
</dbReference>
<evidence type="ECO:0000256" key="6">
    <source>
        <dbReference type="ARBA" id="ARBA00023136"/>
    </source>
</evidence>
<comment type="subcellular location">
    <subcellularLocation>
        <location evidence="1 7">Cell membrane</location>
        <topology evidence="1 7">Multi-pass membrane protein</topology>
    </subcellularLocation>
</comment>
<keyword evidence="6 7" id="KW-0472">Membrane</keyword>
<evidence type="ECO:0000256" key="3">
    <source>
        <dbReference type="ARBA" id="ARBA00022475"/>
    </source>
</evidence>
<feature type="transmembrane region" description="Helical" evidence="7">
    <location>
        <begin position="231"/>
        <end position="250"/>
    </location>
</feature>
<feature type="transmembrane region" description="Helical" evidence="7">
    <location>
        <begin position="137"/>
        <end position="157"/>
    </location>
</feature>
<protein>
    <submittedName>
        <fullName evidence="9">Sugar ABC transporter permease</fullName>
    </submittedName>
</protein>
<evidence type="ECO:0000256" key="5">
    <source>
        <dbReference type="ARBA" id="ARBA00022989"/>
    </source>
</evidence>
<keyword evidence="5 7" id="KW-1133">Transmembrane helix</keyword>
<evidence type="ECO:0000256" key="7">
    <source>
        <dbReference type="RuleBase" id="RU363032"/>
    </source>
</evidence>
<evidence type="ECO:0000256" key="1">
    <source>
        <dbReference type="ARBA" id="ARBA00004651"/>
    </source>
</evidence>
<dbReference type="Pfam" id="PF00528">
    <property type="entry name" value="BPD_transp_1"/>
    <property type="match status" value="1"/>
</dbReference>
<feature type="domain" description="ABC transmembrane type-1" evidence="8">
    <location>
        <begin position="100"/>
        <end position="312"/>
    </location>
</feature>
<dbReference type="GO" id="GO:0005886">
    <property type="term" value="C:plasma membrane"/>
    <property type="evidence" value="ECO:0007669"/>
    <property type="project" value="UniProtKB-SubCell"/>
</dbReference>
<dbReference type="Gene3D" id="1.10.3720.10">
    <property type="entry name" value="MetI-like"/>
    <property type="match status" value="1"/>
</dbReference>
<dbReference type="CDD" id="cd06261">
    <property type="entry name" value="TM_PBP2"/>
    <property type="match status" value="1"/>
</dbReference>
<evidence type="ECO:0000256" key="2">
    <source>
        <dbReference type="ARBA" id="ARBA00022448"/>
    </source>
</evidence>
<dbReference type="PANTHER" id="PTHR43005:SF1">
    <property type="entry name" value="SPERMIDINE_PUTRESCINE TRANSPORT SYSTEM PERMEASE PROTEIN"/>
    <property type="match status" value="1"/>
</dbReference>
<evidence type="ECO:0000313" key="9">
    <source>
        <dbReference type="EMBL" id="MYC93384.1"/>
    </source>
</evidence>
<feature type="transmembrane region" description="Helical" evidence="7">
    <location>
        <begin position="291"/>
        <end position="313"/>
    </location>
</feature>
<name>A0A6B1D1C4_9CHLR</name>
<evidence type="ECO:0000259" key="8">
    <source>
        <dbReference type="PROSITE" id="PS50928"/>
    </source>
</evidence>
<proteinExistence type="inferred from homology"/>
<comment type="similarity">
    <text evidence="7">Belongs to the binding-protein-dependent transport system permease family.</text>
</comment>
<reference evidence="9" key="1">
    <citation type="submission" date="2019-09" db="EMBL/GenBank/DDBJ databases">
        <title>Characterisation of the sponge microbiome using genome-centric metagenomics.</title>
        <authorList>
            <person name="Engelberts J.P."/>
            <person name="Robbins S.J."/>
            <person name="De Goeij J.M."/>
            <person name="Aranda M."/>
            <person name="Bell S.C."/>
            <person name="Webster N.S."/>
        </authorList>
    </citation>
    <scope>NUCLEOTIDE SEQUENCE</scope>
    <source>
        <strain evidence="9">SB0661_bin_32</strain>
    </source>
</reference>
<sequence length="328" mass="36442">MTSGEQHASFEQGRITEGPQGQIRTAGGEQRNRVFGLPLHILLIAPTFLIVFGLLVYPLGYAIVLSFSNKILTGSVPFKWVGLENYLDLVEAKSEMWTSVGVTLRFAIVGVLLEFIIGLSLALLLNREFRGRTWLRVGLLVPLMVPPLASGLIWRIMYDDSFGIFPHLVRTVGANPPIFLGDPDWALYAVVATEVWRSSPFMVLVLLAALQAQPVETIEAAEVDGASGWQVFRLITLPFITPVIIVALLFRTVDALRTFDLIFLLTAGGPGTTTEVISMFIYRWGFRHFKLGFTSAASILLMIATLIICIFYLRMLVVRQAEVQLTQE</sequence>
<dbReference type="SUPFAM" id="SSF161098">
    <property type="entry name" value="MetI-like"/>
    <property type="match status" value="1"/>
</dbReference>
<dbReference type="AlphaFoldDB" id="A0A6B1D1C4"/>
<organism evidence="9">
    <name type="scientific">Caldilineaceae bacterium SB0661_bin_32</name>
    <dbReference type="NCBI Taxonomy" id="2605255"/>
    <lineage>
        <taxon>Bacteria</taxon>
        <taxon>Bacillati</taxon>
        <taxon>Chloroflexota</taxon>
        <taxon>Caldilineae</taxon>
        <taxon>Caldilineales</taxon>
        <taxon>Caldilineaceae</taxon>
    </lineage>
</organism>
<dbReference type="PANTHER" id="PTHR43005">
    <property type="entry name" value="BLR7065 PROTEIN"/>
    <property type="match status" value="1"/>
</dbReference>
<feature type="transmembrane region" description="Helical" evidence="7">
    <location>
        <begin position="41"/>
        <end position="64"/>
    </location>
</feature>
<gene>
    <name evidence="9" type="ORF">F4X14_00295</name>
</gene>
<keyword evidence="3" id="KW-1003">Cell membrane</keyword>
<keyword evidence="4 7" id="KW-0812">Transmembrane</keyword>
<keyword evidence="2 7" id="KW-0813">Transport</keyword>